<comment type="subcellular location">
    <subcellularLocation>
        <location evidence="1">Membrane</location>
        <topology evidence="1">Multi-pass membrane protein</topology>
    </subcellularLocation>
</comment>
<comment type="caution">
    <text evidence="9">The sequence shown here is derived from an EMBL/GenBank/DDBJ whole genome shotgun (WGS) entry which is preliminary data.</text>
</comment>
<name>A0A2V0P2G6_9CHLO</name>
<feature type="transmembrane region" description="Helical" evidence="7">
    <location>
        <begin position="200"/>
        <end position="217"/>
    </location>
</feature>
<evidence type="ECO:0000256" key="2">
    <source>
        <dbReference type="ARBA" id="ARBA00007635"/>
    </source>
</evidence>
<dbReference type="SUPFAM" id="SSF103481">
    <property type="entry name" value="Multidrug resistance efflux transporter EmrE"/>
    <property type="match status" value="1"/>
</dbReference>
<dbReference type="PANTHER" id="PTHR23051">
    <property type="entry name" value="SOLUTE CARRIER FAMILY 35, MEMBER F5"/>
    <property type="match status" value="1"/>
</dbReference>
<evidence type="ECO:0000313" key="9">
    <source>
        <dbReference type="EMBL" id="GBF91275.1"/>
    </source>
</evidence>
<evidence type="ECO:0000256" key="4">
    <source>
        <dbReference type="ARBA" id="ARBA00022989"/>
    </source>
</evidence>
<proteinExistence type="inferred from homology"/>
<feature type="transmembrane region" description="Helical" evidence="7">
    <location>
        <begin position="49"/>
        <end position="72"/>
    </location>
</feature>
<evidence type="ECO:0000256" key="6">
    <source>
        <dbReference type="SAM" id="MobiDB-lite"/>
    </source>
</evidence>
<gene>
    <name evidence="9" type="ORF">Rsub_03595</name>
</gene>
<feature type="transmembrane region" description="Helical" evidence="7">
    <location>
        <begin position="237"/>
        <end position="255"/>
    </location>
</feature>
<organism evidence="9 10">
    <name type="scientific">Raphidocelis subcapitata</name>
    <dbReference type="NCBI Taxonomy" id="307507"/>
    <lineage>
        <taxon>Eukaryota</taxon>
        <taxon>Viridiplantae</taxon>
        <taxon>Chlorophyta</taxon>
        <taxon>core chlorophytes</taxon>
        <taxon>Chlorophyceae</taxon>
        <taxon>CS clade</taxon>
        <taxon>Sphaeropleales</taxon>
        <taxon>Selenastraceae</taxon>
        <taxon>Raphidocelis</taxon>
    </lineage>
</organism>
<keyword evidence="5 7" id="KW-0472">Membrane</keyword>
<accession>A0A2V0P2G6</accession>
<dbReference type="PANTHER" id="PTHR23051:SF0">
    <property type="entry name" value="SOLUTE CARRIER FAMILY 35 MEMBER F5"/>
    <property type="match status" value="1"/>
</dbReference>
<dbReference type="AlphaFoldDB" id="A0A2V0P2G6"/>
<evidence type="ECO:0000256" key="5">
    <source>
        <dbReference type="ARBA" id="ARBA00023136"/>
    </source>
</evidence>
<feature type="transmembrane region" description="Helical" evidence="7">
    <location>
        <begin position="175"/>
        <end position="193"/>
    </location>
</feature>
<keyword evidence="3 7" id="KW-0812">Transmembrane</keyword>
<evidence type="ECO:0000313" key="10">
    <source>
        <dbReference type="Proteomes" id="UP000247498"/>
    </source>
</evidence>
<feature type="transmembrane region" description="Helical" evidence="7">
    <location>
        <begin position="271"/>
        <end position="295"/>
    </location>
</feature>
<evidence type="ECO:0000256" key="7">
    <source>
        <dbReference type="SAM" id="Phobius"/>
    </source>
</evidence>
<evidence type="ECO:0000259" key="8">
    <source>
        <dbReference type="Pfam" id="PF00892"/>
    </source>
</evidence>
<feature type="region of interest" description="Disordered" evidence="6">
    <location>
        <begin position="396"/>
        <end position="437"/>
    </location>
</feature>
<dbReference type="InterPro" id="IPR037185">
    <property type="entry name" value="EmrE-like"/>
</dbReference>
<keyword evidence="10" id="KW-1185">Reference proteome</keyword>
<dbReference type="Pfam" id="PF00892">
    <property type="entry name" value="EamA"/>
    <property type="match status" value="1"/>
</dbReference>
<protein>
    <recommendedName>
        <fullName evidence="8">EamA domain-containing protein</fullName>
    </recommendedName>
</protein>
<feature type="domain" description="EamA" evidence="8">
    <location>
        <begin position="155"/>
        <end position="214"/>
    </location>
</feature>
<comment type="similarity">
    <text evidence="2">Belongs to the drug/metabolite transporter (DMT) superfamily. Plant drug/metabolite exporter (P-DME) (TC 2.A.7.4) family.</text>
</comment>
<evidence type="ECO:0000256" key="3">
    <source>
        <dbReference type="ARBA" id="ARBA00022692"/>
    </source>
</evidence>
<dbReference type="Proteomes" id="UP000247498">
    <property type="component" value="Unassembled WGS sequence"/>
</dbReference>
<sequence length="437" mass="42935">MAAAASRRRRAAGLACVLGTAVCWVASSFISQALVRPRPDGAPPPLPPFLLVYICTSLFSLYLPIVLGARALRRRRQRCREVAGAAGRDASSGSLASSGGSGSDGGGGLPRIDSRAALLPTASEERDGGGEAPPPPPLTLPVLLKAALQVGPTWFLAQLAFAYSLALTSVTSNTILSSTSCLFAFLASVLFLGEKFTARKAVSVLAVMAGTAAVALADTRNGGVAAEPRDGSSWGPLAGDLLATGAAALYAVYTLQIQRALGPGASTGDTALYFGALGAMTAAGAAPLLALLHFSGAADLSLVQLDSLGLACFNGIMDYVLADFLWARAVLLIGPTPATLGLSVQVPLATGIDAALGRPAWLSGPLPAALTLGGGAAILAGFASITLAGGGTHGGGGGGGGDVGGGGDDEEAASPSAEGPAAAAVAAAPAAAGGEGR</sequence>
<dbReference type="GO" id="GO:0016020">
    <property type="term" value="C:membrane"/>
    <property type="evidence" value="ECO:0007669"/>
    <property type="project" value="UniProtKB-SubCell"/>
</dbReference>
<evidence type="ECO:0000256" key="1">
    <source>
        <dbReference type="ARBA" id="ARBA00004141"/>
    </source>
</evidence>
<keyword evidence="4 7" id="KW-1133">Transmembrane helix</keyword>
<dbReference type="InterPro" id="IPR000620">
    <property type="entry name" value="EamA_dom"/>
</dbReference>
<dbReference type="OrthoDB" id="1436450at2759"/>
<reference evidence="9 10" key="1">
    <citation type="journal article" date="2018" name="Sci. Rep.">
        <title>Raphidocelis subcapitata (=Pseudokirchneriella subcapitata) provides an insight into genome evolution and environmental adaptations in the Sphaeropleales.</title>
        <authorList>
            <person name="Suzuki S."/>
            <person name="Yamaguchi H."/>
            <person name="Nakajima N."/>
            <person name="Kawachi M."/>
        </authorList>
    </citation>
    <scope>NUCLEOTIDE SEQUENCE [LARGE SCALE GENOMIC DNA]</scope>
    <source>
        <strain evidence="9 10">NIES-35</strain>
    </source>
</reference>
<feature type="compositionally biased region" description="Low complexity" evidence="6">
    <location>
        <begin position="413"/>
        <end position="437"/>
    </location>
</feature>
<feature type="compositionally biased region" description="Gly residues" evidence="6">
    <location>
        <begin position="396"/>
        <end position="406"/>
    </location>
</feature>
<dbReference type="EMBL" id="BDRX01000023">
    <property type="protein sequence ID" value="GBF91275.1"/>
    <property type="molecule type" value="Genomic_DNA"/>
</dbReference>
<dbReference type="InParanoid" id="A0A2V0P2G6"/>
<dbReference type="FunCoup" id="A0A2V0P2G6">
    <property type="interactions" value="319"/>
</dbReference>